<dbReference type="STRING" id="1017273.SAMN05443094_101200"/>
<feature type="transmembrane region" description="Helical" evidence="8">
    <location>
        <begin position="165"/>
        <end position="184"/>
    </location>
</feature>
<dbReference type="InterPro" id="IPR003445">
    <property type="entry name" value="Cat_transpt"/>
</dbReference>
<evidence type="ECO:0000256" key="6">
    <source>
        <dbReference type="ARBA" id="ARBA00023065"/>
    </source>
</evidence>
<feature type="transmembrane region" description="Helical" evidence="8">
    <location>
        <begin position="237"/>
        <end position="258"/>
    </location>
</feature>
<dbReference type="RefSeq" id="WP_231581278.1">
    <property type="nucleotide sequence ID" value="NZ_FTLX01000001.1"/>
</dbReference>
<keyword evidence="3" id="KW-1003">Cell membrane</keyword>
<proteinExistence type="predicted"/>
<feature type="transmembrane region" description="Helical" evidence="8">
    <location>
        <begin position="196"/>
        <end position="217"/>
    </location>
</feature>
<evidence type="ECO:0000256" key="5">
    <source>
        <dbReference type="ARBA" id="ARBA00022989"/>
    </source>
</evidence>
<dbReference type="PANTHER" id="PTHR32024:SF4">
    <property type="entry name" value="KTR SYSTEM POTASSIUM UPTAKE PROTEIN D"/>
    <property type="match status" value="1"/>
</dbReference>
<dbReference type="AlphaFoldDB" id="A0A1N6NLM0"/>
<evidence type="ECO:0000256" key="8">
    <source>
        <dbReference type="SAM" id="Phobius"/>
    </source>
</evidence>
<organism evidence="9 10">
    <name type="scientific">Domibacillus enclensis</name>
    <dbReference type="NCBI Taxonomy" id="1017273"/>
    <lineage>
        <taxon>Bacteria</taxon>
        <taxon>Bacillati</taxon>
        <taxon>Bacillota</taxon>
        <taxon>Bacilli</taxon>
        <taxon>Bacillales</taxon>
        <taxon>Bacillaceae</taxon>
        <taxon>Domibacillus</taxon>
    </lineage>
</organism>
<evidence type="ECO:0000313" key="10">
    <source>
        <dbReference type="Proteomes" id="UP000186385"/>
    </source>
</evidence>
<dbReference type="GO" id="GO:0030001">
    <property type="term" value="P:metal ion transport"/>
    <property type="evidence" value="ECO:0007669"/>
    <property type="project" value="UniProtKB-ARBA"/>
</dbReference>
<feature type="transmembrane region" description="Helical" evidence="8">
    <location>
        <begin position="415"/>
        <end position="435"/>
    </location>
</feature>
<accession>A0A1N6NLM0</accession>
<keyword evidence="2" id="KW-0813">Transport</keyword>
<evidence type="ECO:0000256" key="4">
    <source>
        <dbReference type="ARBA" id="ARBA00022692"/>
    </source>
</evidence>
<protein>
    <submittedName>
        <fullName evidence="9">Trk-type K+ transport system, membrane component</fullName>
    </submittedName>
</protein>
<keyword evidence="5 8" id="KW-1133">Transmembrane helix</keyword>
<feature type="transmembrane region" description="Helical" evidence="8">
    <location>
        <begin position="136"/>
        <end position="159"/>
    </location>
</feature>
<gene>
    <name evidence="9" type="ORF">SAMN05443094_101200</name>
</gene>
<comment type="subcellular location">
    <subcellularLocation>
        <location evidence="1">Cell membrane</location>
        <topology evidence="1">Multi-pass membrane protein</topology>
    </subcellularLocation>
</comment>
<feature type="transmembrane region" description="Helical" evidence="8">
    <location>
        <begin position="319"/>
        <end position="337"/>
    </location>
</feature>
<evidence type="ECO:0000313" key="9">
    <source>
        <dbReference type="EMBL" id="SIP93048.1"/>
    </source>
</evidence>
<feature type="transmembrane region" description="Helical" evidence="8">
    <location>
        <begin position="79"/>
        <end position="105"/>
    </location>
</feature>
<dbReference type="GO" id="GO:0008324">
    <property type="term" value="F:monoatomic cation transmembrane transporter activity"/>
    <property type="evidence" value="ECO:0007669"/>
    <property type="project" value="InterPro"/>
</dbReference>
<keyword evidence="7 8" id="KW-0472">Membrane</keyword>
<feature type="transmembrane region" description="Helical" evidence="8">
    <location>
        <begin position="48"/>
        <end position="67"/>
    </location>
</feature>
<feature type="transmembrane region" description="Helical" evidence="8">
    <location>
        <begin position="358"/>
        <end position="379"/>
    </location>
</feature>
<evidence type="ECO:0000256" key="7">
    <source>
        <dbReference type="ARBA" id="ARBA00023136"/>
    </source>
</evidence>
<name>A0A1N6NLM0_9BACI</name>
<dbReference type="EMBL" id="FTLX01000001">
    <property type="protein sequence ID" value="SIP93048.1"/>
    <property type="molecule type" value="Genomic_DNA"/>
</dbReference>
<evidence type="ECO:0000256" key="1">
    <source>
        <dbReference type="ARBA" id="ARBA00004651"/>
    </source>
</evidence>
<dbReference type="Pfam" id="PF02386">
    <property type="entry name" value="TrkH"/>
    <property type="match status" value="1"/>
</dbReference>
<sequence length="454" mass="49702">MAKRAKMKLKRTIRLSPFQVIVLLYLTGAVFSSFLLLLPIAHKPGVDIAFIDAVFVAVSALSVTGLTPVSTVDTFSTTGYFFILLILQVGGVGIMTFSSMVWLLFGKRIGMRERQLIMADQNRTDLSGLVKLMREIFLLILAIEAVGALVLGVYFMPFYPTAAEAFLHGLFASVSATTNGGFDITGASLLPYANDYFVQAVHMVLIILGAIGFPVLIEVKDFLSYRGTRKFTFSLFTKLAVFMYFFLALSGIAGLLLFEHKNFLADKSWHESIFYTAFQSVAARSGGLTTMDLNDFSTPSLLLLSMLMFIGASPSSVGGGLRTTTVAIAALSIFTFARGKNTIKVFHREVDPIDIHRSFVVVATGSFIWCMSIMLLSYLEPEVALLPIIYEASSAFGTTGSSLGITGVIGTPAKMILIMLMFIGRVGLFSLLFLIRGKEIKDSYHYPKERILIG</sequence>
<keyword evidence="6" id="KW-0406">Ion transport</keyword>
<evidence type="ECO:0000256" key="3">
    <source>
        <dbReference type="ARBA" id="ARBA00022475"/>
    </source>
</evidence>
<dbReference type="GO" id="GO:0005886">
    <property type="term" value="C:plasma membrane"/>
    <property type="evidence" value="ECO:0007669"/>
    <property type="project" value="UniProtKB-SubCell"/>
</dbReference>
<dbReference type="Proteomes" id="UP000186385">
    <property type="component" value="Unassembled WGS sequence"/>
</dbReference>
<keyword evidence="4 8" id="KW-0812">Transmembrane</keyword>
<evidence type="ECO:0000256" key="2">
    <source>
        <dbReference type="ARBA" id="ARBA00022448"/>
    </source>
</evidence>
<reference evidence="9 10" key="1">
    <citation type="submission" date="2017-01" db="EMBL/GenBank/DDBJ databases">
        <authorList>
            <person name="Mah S.A."/>
            <person name="Swanson W.J."/>
            <person name="Moy G.W."/>
            <person name="Vacquier V.D."/>
        </authorList>
    </citation>
    <scope>NUCLEOTIDE SEQUENCE [LARGE SCALE GENOMIC DNA]</scope>
    <source>
        <strain evidence="9 10">NIO-1016</strain>
    </source>
</reference>
<feature type="transmembrane region" description="Helical" evidence="8">
    <location>
        <begin position="20"/>
        <end position="41"/>
    </location>
</feature>
<dbReference type="PANTHER" id="PTHR32024">
    <property type="entry name" value="TRK SYSTEM POTASSIUM UPTAKE PROTEIN TRKG-RELATED"/>
    <property type="match status" value="1"/>
</dbReference>